<feature type="signal peptide" evidence="6">
    <location>
        <begin position="1"/>
        <end position="28"/>
    </location>
</feature>
<dbReference type="Gene3D" id="2.40.170.20">
    <property type="entry name" value="TonB-dependent receptor, beta-barrel domain"/>
    <property type="match status" value="1"/>
</dbReference>
<dbReference type="Proteomes" id="UP000278756">
    <property type="component" value="Chromosome 2"/>
</dbReference>
<dbReference type="Pfam" id="PF00593">
    <property type="entry name" value="TonB_dep_Rec_b-barrel"/>
    <property type="match status" value="1"/>
</dbReference>
<dbReference type="InterPro" id="IPR000531">
    <property type="entry name" value="Beta-barrel_TonB"/>
</dbReference>
<dbReference type="EMBL" id="AP018828">
    <property type="protein sequence ID" value="BBF81665.1"/>
    <property type="molecule type" value="Genomic_DNA"/>
</dbReference>
<feature type="chain" id="PRO_5018166973" evidence="6">
    <location>
        <begin position="29"/>
        <end position="1098"/>
    </location>
</feature>
<feature type="region of interest" description="Disordered" evidence="5">
    <location>
        <begin position="617"/>
        <end position="636"/>
    </location>
</feature>
<evidence type="ECO:0000313" key="9">
    <source>
        <dbReference type="EMBL" id="BBF81665.1"/>
    </source>
</evidence>
<dbReference type="NCBIfam" id="TIGR01782">
    <property type="entry name" value="TonB-Xanth-Caul"/>
    <property type="match status" value="1"/>
</dbReference>
<keyword evidence="2 4" id="KW-0472">Membrane</keyword>
<comment type="subcellular location">
    <subcellularLocation>
        <location evidence="1 4">Cell outer membrane</location>
    </subcellularLocation>
</comment>
<evidence type="ECO:0000256" key="4">
    <source>
        <dbReference type="RuleBase" id="RU003357"/>
    </source>
</evidence>
<reference evidence="10" key="1">
    <citation type="journal article" date="2017" name="Biotechnol. Biofuels">
        <title>Evaluation of environmental bacterial communities as a factor affecting the growth of duckweed Lemna minor.</title>
        <authorList>
            <person name="Ishizawa H."/>
            <person name="Kuroda M."/>
            <person name="Morikawa M."/>
            <person name="Ike M."/>
        </authorList>
    </citation>
    <scope>NUCLEOTIDE SEQUENCE [LARGE SCALE GENOMIC DNA]</scope>
    <source>
        <strain evidence="10">M6</strain>
    </source>
</reference>
<dbReference type="Gene3D" id="2.170.130.10">
    <property type="entry name" value="TonB-dependent receptor, plug domain"/>
    <property type="match status" value="1"/>
</dbReference>
<evidence type="ECO:0000259" key="8">
    <source>
        <dbReference type="Pfam" id="PF07715"/>
    </source>
</evidence>
<gene>
    <name evidence="9" type="ORF">EM6_2267</name>
</gene>
<keyword evidence="3" id="KW-0998">Cell outer membrane</keyword>
<proteinExistence type="inferred from homology"/>
<organism evidence="9 10">
    <name type="scientific">Asticcacaulis excentricus</name>
    <dbReference type="NCBI Taxonomy" id="78587"/>
    <lineage>
        <taxon>Bacteria</taxon>
        <taxon>Pseudomonadati</taxon>
        <taxon>Pseudomonadota</taxon>
        <taxon>Alphaproteobacteria</taxon>
        <taxon>Caulobacterales</taxon>
        <taxon>Caulobacteraceae</taxon>
        <taxon>Asticcacaulis</taxon>
    </lineage>
</organism>
<dbReference type="AlphaFoldDB" id="A0A3G9G6U0"/>
<comment type="similarity">
    <text evidence="4">Belongs to the TonB-dependent receptor family.</text>
</comment>
<feature type="domain" description="TonB-dependent receptor plug" evidence="8">
    <location>
        <begin position="57"/>
        <end position="167"/>
    </location>
</feature>
<protein>
    <submittedName>
        <fullName evidence="9">TonB-dependent receptor</fullName>
    </submittedName>
</protein>
<dbReference type="RefSeq" id="WP_126423148.1">
    <property type="nucleotide sequence ID" value="NZ_AP018828.1"/>
</dbReference>
<keyword evidence="4" id="KW-0798">TonB box</keyword>
<evidence type="ECO:0000256" key="5">
    <source>
        <dbReference type="SAM" id="MobiDB-lite"/>
    </source>
</evidence>
<dbReference type="InterPro" id="IPR010104">
    <property type="entry name" value="TonB_rcpt_bac"/>
</dbReference>
<keyword evidence="9" id="KW-0675">Receptor</keyword>
<evidence type="ECO:0000256" key="2">
    <source>
        <dbReference type="ARBA" id="ARBA00023136"/>
    </source>
</evidence>
<evidence type="ECO:0000256" key="6">
    <source>
        <dbReference type="SAM" id="SignalP"/>
    </source>
</evidence>
<evidence type="ECO:0000313" key="10">
    <source>
        <dbReference type="Proteomes" id="UP000278756"/>
    </source>
</evidence>
<dbReference type="Pfam" id="PF07715">
    <property type="entry name" value="Plug"/>
    <property type="match status" value="1"/>
</dbReference>
<dbReference type="SUPFAM" id="SSF56935">
    <property type="entry name" value="Porins"/>
    <property type="match status" value="1"/>
</dbReference>
<dbReference type="InterPro" id="IPR036942">
    <property type="entry name" value="Beta-barrel_TonB_sf"/>
</dbReference>
<dbReference type="InterPro" id="IPR012910">
    <property type="entry name" value="Plug_dom"/>
</dbReference>
<dbReference type="PANTHER" id="PTHR40980:SF3">
    <property type="entry name" value="TONB-DEPENDENT RECEPTOR-LIKE BETA-BARREL DOMAIN-CONTAINING PROTEIN"/>
    <property type="match status" value="1"/>
</dbReference>
<sequence>MTVKLKHGVSAMALLISAGVAMAGAAQAQTAPKEGEPQEVVVVGARKALQSAQQIKKNADTVVDSITANDIGAFPDKSVAEALQRVAGITVNRFAATGDTAHFSAEPSGVVVRGLQQVRSEFNGRDIFTADSNRGLSWSDVSPELMGGVDVYKNQTAELIEGGIAGTVNLRTRLPFDQKGRVLAATAEYTYGDLVGKGAASVSGIYADRWDTELGEFGVMINAAHSEVFTNSEGVQLGRMAIHSNAATWGTTAKRYYPTAISLRDNIYNRIRDGVAFAAQWKSNDGNMTATFQYNQSKKQEKWEEYVSTASTGTDMWAKDIEYFATGANETQCKTGTTCTFDSNGFLQKGTLLASSDVWYGNIGAHPGANSPTGNLVCYSWESCGGSQRGTSYATSTRFSDSVNDTRDASFNLKWQVSDKLFTSFDVQYVDAIQTNYDIAGTLSTFADVTWDMTGEHPTFTLAKPTSFVTMPGDVANPQNYRLNDLMDHVTDSDGNEFAVRADAAYSFDSPWLNMLKFGVRHAEREQTVRWSTYNWANVVNTWSNYTADNYFITGSKFPSASAYGVRSFDEDFYGGGLTNANTAVYLNMDLLRDQEGLANMFGRASYKPRTTAALEPQTIPDPNDPTKTIPNPKYDPDGNVSNVWVPVCRRSGRVDGCFRPSEIAEVSEITNAAYLQLKFGGDDAMLFGKFPVTGNIGVRYVETKNESTGGINFGNQIAYATEPTSVQKTPLGDVTVINASYYVTQADRNFMTVNNTRSVYSITHKNWLPSFNARITLDDAWYLRVAASRAMSRPDIGNLKAYTSVNASLPNEADRVCGKGFVCNSAGQIQSVVMTYTGDAQNPYLKPVTADQFDLSFENYFSSTGSFTFSLFYKQFHDYITYGTYFRDFTNQGVTRSVRMRGPVNGDGGAIKGWELAYKRFFDNLPSPWNGLGIDFNYTMLNNKGIKSSNVVVNSGDGTSGQTGGGTSVAANSFTDLPLEGLSDKTFNLVGMYEKGAWSARLAYNWRSSYLVTSQDCCIALPIWQKSAGFLDARLAYRFNDHVEMSIEGTNLLNTETVLLQQVDGPTNSSPNDTRLLLPNAWFQNDRRIQAQVRLKF</sequence>
<feature type="domain" description="TonB-dependent receptor-like beta-barrel" evidence="7">
    <location>
        <begin position="447"/>
        <end position="1053"/>
    </location>
</feature>
<evidence type="ECO:0000256" key="1">
    <source>
        <dbReference type="ARBA" id="ARBA00004442"/>
    </source>
</evidence>
<dbReference type="GO" id="GO:0009279">
    <property type="term" value="C:cell outer membrane"/>
    <property type="evidence" value="ECO:0007669"/>
    <property type="project" value="UniProtKB-SubCell"/>
</dbReference>
<evidence type="ECO:0000259" key="7">
    <source>
        <dbReference type="Pfam" id="PF00593"/>
    </source>
</evidence>
<evidence type="ECO:0000256" key="3">
    <source>
        <dbReference type="ARBA" id="ARBA00023237"/>
    </source>
</evidence>
<dbReference type="PANTHER" id="PTHR40980">
    <property type="entry name" value="PLUG DOMAIN-CONTAINING PROTEIN"/>
    <property type="match status" value="1"/>
</dbReference>
<name>A0A3G9G6U0_9CAUL</name>
<accession>A0A3G9G6U0</accession>
<reference evidence="10" key="2">
    <citation type="journal article" date="2017" name="Plant Physiol. Biochem.">
        <title>Differential oxidative and antioxidative response of duckweed Lemna minor toward plant growth promoting/inhibiting bacteria.</title>
        <authorList>
            <person name="Ishizawa H."/>
            <person name="Kuroda M."/>
            <person name="Morikawa M."/>
            <person name="Ike M."/>
        </authorList>
    </citation>
    <scope>NUCLEOTIDE SEQUENCE [LARGE SCALE GENOMIC DNA]</scope>
    <source>
        <strain evidence="10">M6</strain>
    </source>
</reference>
<dbReference type="InterPro" id="IPR037066">
    <property type="entry name" value="Plug_dom_sf"/>
</dbReference>
<dbReference type="OrthoDB" id="5476657at2"/>
<keyword evidence="6" id="KW-0732">Signal</keyword>